<keyword evidence="7 12" id="KW-0521">NADP</keyword>
<dbReference type="SUPFAM" id="SSF51735">
    <property type="entry name" value="NAD(P)-binding Rossmann-fold domains"/>
    <property type="match status" value="1"/>
</dbReference>
<dbReference type="GO" id="GO:0035999">
    <property type="term" value="P:tetrahydrofolate interconversion"/>
    <property type="evidence" value="ECO:0007669"/>
    <property type="project" value="UniProtKB-UniRule"/>
</dbReference>
<keyword evidence="5 12" id="KW-0658">Purine biosynthesis</keyword>
<dbReference type="PRINTS" id="PR00085">
    <property type="entry name" value="THFDHDRGNASE"/>
</dbReference>
<evidence type="ECO:0000313" key="15">
    <source>
        <dbReference type="EMBL" id="ATG97605.1"/>
    </source>
</evidence>
<evidence type="ECO:0000313" key="16">
    <source>
        <dbReference type="Proteomes" id="UP000232227"/>
    </source>
</evidence>
<dbReference type="HAMAP" id="MF_01576">
    <property type="entry name" value="THF_DHG_CYH"/>
    <property type="match status" value="1"/>
</dbReference>
<evidence type="ECO:0000256" key="5">
    <source>
        <dbReference type="ARBA" id="ARBA00022755"/>
    </source>
</evidence>
<proteinExistence type="inferred from homology"/>
<keyword evidence="6 12" id="KW-0378">Hydrolase</keyword>
<comment type="similarity">
    <text evidence="12">Belongs to the tetrahydrofolate dehydrogenase/cyclohydrolase family.</text>
</comment>
<evidence type="ECO:0000259" key="13">
    <source>
        <dbReference type="Pfam" id="PF00763"/>
    </source>
</evidence>
<comment type="pathway">
    <text evidence="1 12">One-carbon metabolism; tetrahydrofolate interconversion.</text>
</comment>
<dbReference type="GO" id="GO:0004488">
    <property type="term" value="F:methylenetetrahydrofolate dehydrogenase (NADP+) activity"/>
    <property type="evidence" value="ECO:0007669"/>
    <property type="project" value="UniProtKB-UniRule"/>
</dbReference>
<dbReference type="PANTHER" id="PTHR48099">
    <property type="entry name" value="C-1-TETRAHYDROFOLATE SYNTHASE, CYTOPLASMIC-RELATED"/>
    <property type="match status" value="1"/>
</dbReference>
<dbReference type="EC" id="3.5.4.9" evidence="12"/>
<keyword evidence="8 12" id="KW-0560">Oxidoreductase</keyword>
<dbReference type="EC" id="1.5.1.5" evidence="12"/>
<dbReference type="FunFam" id="3.40.50.720:FF:000189">
    <property type="entry name" value="Bifunctional protein FolD"/>
    <property type="match status" value="1"/>
</dbReference>
<dbReference type="InterPro" id="IPR036291">
    <property type="entry name" value="NAD(P)-bd_dom_sf"/>
</dbReference>
<feature type="binding site" evidence="12">
    <location>
        <begin position="165"/>
        <end position="167"/>
    </location>
    <ligand>
        <name>NADP(+)</name>
        <dbReference type="ChEBI" id="CHEBI:58349"/>
    </ligand>
</feature>
<dbReference type="GO" id="GO:0009086">
    <property type="term" value="P:methionine biosynthetic process"/>
    <property type="evidence" value="ECO:0007669"/>
    <property type="project" value="UniProtKB-KW"/>
</dbReference>
<keyword evidence="10 12" id="KW-0486">Methionine biosynthesis</keyword>
<dbReference type="AlphaFoldDB" id="A0A291IRP9"/>
<evidence type="ECO:0000259" key="14">
    <source>
        <dbReference type="Pfam" id="PF02882"/>
    </source>
</evidence>
<dbReference type="FunFam" id="3.40.50.10860:FF:000005">
    <property type="entry name" value="C-1-tetrahydrofolate synthase, cytoplasmic, putative"/>
    <property type="match status" value="1"/>
</dbReference>
<dbReference type="GO" id="GO:0004477">
    <property type="term" value="F:methenyltetrahydrofolate cyclohydrolase activity"/>
    <property type="evidence" value="ECO:0007669"/>
    <property type="project" value="UniProtKB-UniRule"/>
</dbReference>
<dbReference type="InterPro" id="IPR020630">
    <property type="entry name" value="THF_DH/CycHdrlase_cat_dom"/>
</dbReference>
<keyword evidence="9 12" id="KW-0368">Histidine biosynthesis</keyword>
<evidence type="ECO:0000256" key="6">
    <source>
        <dbReference type="ARBA" id="ARBA00022801"/>
    </source>
</evidence>
<keyword evidence="4 12" id="KW-0028">Amino-acid biosynthesis</keyword>
<dbReference type="Pfam" id="PF02882">
    <property type="entry name" value="THF_DHG_CYH_C"/>
    <property type="match status" value="1"/>
</dbReference>
<evidence type="ECO:0000256" key="1">
    <source>
        <dbReference type="ARBA" id="ARBA00004777"/>
    </source>
</evidence>
<comment type="subunit">
    <text evidence="2 12">Homodimer.</text>
</comment>
<organism evidence="15 16">
    <name type="scientific">Mesoplasma lactucae ATCC 49193</name>
    <dbReference type="NCBI Taxonomy" id="81460"/>
    <lineage>
        <taxon>Bacteria</taxon>
        <taxon>Bacillati</taxon>
        <taxon>Mycoplasmatota</taxon>
        <taxon>Mollicutes</taxon>
        <taxon>Entomoplasmatales</taxon>
        <taxon>Entomoplasmataceae</taxon>
        <taxon>Mesoplasma</taxon>
    </lineage>
</organism>
<dbReference type="Gene3D" id="3.40.50.720">
    <property type="entry name" value="NAD(P)-binding Rossmann-like Domain"/>
    <property type="match status" value="1"/>
</dbReference>
<dbReference type="PANTHER" id="PTHR48099:SF5">
    <property type="entry name" value="C-1-TETRAHYDROFOLATE SYNTHASE, CYTOPLASMIC"/>
    <property type="match status" value="1"/>
</dbReference>
<accession>A0A291IRP9</accession>
<feature type="binding site" evidence="12">
    <location>
        <position position="231"/>
    </location>
    <ligand>
        <name>NADP(+)</name>
        <dbReference type="ChEBI" id="CHEBI:58349"/>
    </ligand>
</feature>
<gene>
    <name evidence="12" type="primary">folD</name>
    <name evidence="15" type="ORF">CP520_02580</name>
</gene>
<dbReference type="InterPro" id="IPR020867">
    <property type="entry name" value="THF_DH/CycHdrlase_CS"/>
</dbReference>
<dbReference type="InterPro" id="IPR046346">
    <property type="entry name" value="Aminoacid_DH-like_N_sf"/>
</dbReference>
<evidence type="ECO:0000256" key="8">
    <source>
        <dbReference type="ARBA" id="ARBA00023002"/>
    </source>
</evidence>
<dbReference type="InterPro" id="IPR000672">
    <property type="entry name" value="THF_DH/CycHdrlase"/>
</dbReference>
<comment type="catalytic activity">
    <reaction evidence="12">
        <text>(6R)-5,10-methenyltetrahydrofolate + H2O = (6R)-10-formyltetrahydrofolate + H(+)</text>
        <dbReference type="Rhea" id="RHEA:23700"/>
        <dbReference type="ChEBI" id="CHEBI:15377"/>
        <dbReference type="ChEBI" id="CHEBI:15378"/>
        <dbReference type="ChEBI" id="CHEBI:57455"/>
        <dbReference type="ChEBI" id="CHEBI:195366"/>
        <dbReference type="EC" id="3.5.4.9"/>
    </reaction>
</comment>
<keyword evidence="16" id="KW-1185">Reference proteome</keyword>
<sequence length="287" mass="31796">MTLMDGKKLSDLKKSQIKSQVEELMKDKNARRPKLSVVLVGNDPSSELYVRNKKKACEMVGIIGETINLSATCSAKELTKVLTDLNNDSEVDGILLQLPLPSHLNEEDFIQMISPDKDVDGFHYINQGKLLQNLPTIYSCTPLGVVELLDYYKIDVVGKNVCMVGTSNIVGKPLGLMLLNRHASVDFCNRETKNLKEHTIKADILISATGRKWLITEDMVKNGAVVIDIGTIKDPITHKLYGDVDFENVKKKASFITPVPGGVGPMTIACLLENTLKLYLNHKNNCK</sequence>
<keyword evidence="3 12" id="KW-0554">One-carbon metabolism</keyword>
<comment type="catalytic activity">
    <reaction evidence="12">
        <text>(6R)-5,10-methylene-5,6,7,8-tetrahydrofolate + NADP(+) = (6R)-5,10-methenyltetrahydrofolate + NADPH</text>
        <dbReference type="Rhea" id="RHEA:22812"/>
        <dbReference type="ChEBI" id="CHEBI:15636"/>
        <dbReference type="ChEBI" id="CHEBI:57455"/>
        <dbReference type="ChEBI" id="CHEBI:57783"/>
        <dbReference type="ChEBI" id="CHEBI:58349"/>
        <dbReference type="EC" id="1.5.1.5"/>
    </reaction>
</comment>
<dbReference type="KEGG" id="mlac:CP520_02580"/>
<dbReference type="InterPro" id="IPR020631">
    <property type="entry name" value="THF_DH/CycHdrlase_NAD-bd_dom"/>
</dbReference>
<dbReference type="GO" id="GO:0005829">
    <property type="term" value="C:cytosol"/>
    <property type="evidence" value="ECO:0007669"/>
    <property type="project" value="TreeGrafter"/>
</dbReference>
<dbReference type="Pfam" id="PF00763">
    <property type="entry name" value="THF_DHG_CYH"/>
    <property type="match status" value="1"/>
</dbReference>
<dbReference type="Gene3D" id="3.40.50.10860">
    <property type="entry name" value="Leucine Dehydrogenase, chain A, domain 1"/>
    <property type="match status" value="1"/>
</dbReference>
<dbReference type="EMBL" id="CP023668">
    <property type="protein sequence ID" value="ATG97605.1"/>
    <property type="molecule type" value="Genomic_DNA"/>
</dbReference>
<dbReference type="RefSeq" id="WP_096862893.1">
    <property type="nucleotide sequence ID" value="NZ_CP023668.1"/>
</dbReference>
<dbReference type="CDD" id="cd01080">
    <property type="entry name" value="NAD_bind_m-THF_DH_Cyclohyd"/>
    <property type="match status" value="1"/>
</dbReference>
<name>A0A291IRP9_9MOLU</name>
<evidence type="ECO:0000256" key="12">
    <source>
        <dbReference type="HAMAP-Rule" id="MF_01576"/>
    </source>
</evidence>
<evidence type="ECO:0000256" key="7">
    <source>
        <dbReference type="ARBA" id="ARBA00022857"/>
    </source>
</evidence>
<dbReference type="GO" id="GO:0006164">
    <property type="term" value="P:purine nucleotide biosynthetic process"/>
    <property type="evidence" value="ECO:0007669"/>
    <property type="project" value="UniProtKB-KW"/>
</dbReference>
<protein>
    <recommendedName>
        <fullName evidence="12">Bifunctional protein FolD</fullName>
    </recommendedName>
    <domain>
        <recommendedName>
            <fullName evidence="12">Methylenetetrahydrofolate dehydrogenase</fullName>
            <ecNumber evidence="12">1.5.1.5</ecNumber>
        </recommendedName>
    </domain>
    <domain>
        <recommendedName>
            <fullName evidence="12">Methenyltetrahydrofolate cyclohydrolase</fullName>
            <ecNumber evidence="12">3.5.4.9</ecNumber>
        </recommendedName>
    </domain>
</protein>
<keyword evidence="11 12" id="KW-0511">Multifunctional enzyme</keyword>
<evidence type="ECO:0000256" key="9">
    <source>
        <dbReference type="ARBA" id="ARBA00023102"/>
    </source>
</evidence>
<feature type="domain" description="Tetrahydrofolate dehydrogenase/cyclohydrolase NAD(P)-binding" evidence="14">
    <location>
        <begin position="139"/>
        <end position="281"/>
    </location>
</feature>
<reference evidence="15 16" key="1">
    <citation type="submission" date="2017-09" db="EMBL/GenBank/DDBJ databases">
        <title>SPAdes assembly of the Mesoplasma lactucae genome.</title>
        <authorList>
            <person name="Knight T.F."/>
            <person name="Rubinstein R."/>
            <person name="Citino T."/>
        </authorList>
    </citation>
    <scope>NUCLEOTIDE SEQUENCE [LARGE SCALE GENOMIC DNA]</scope>
    <source>
        <strain evidence="15 16">831-C4</strain>
    </source>
</reference>
<evidence type="ECO:0000256" key="10">
    <source>
        <dbReference type="ARBA" id="ARBA00023167"/>
    </source>
</evidence>
<comment type="function">
    <text evidence="12">Catalyzes the oxidation of 5,10-methylenetetrahydrofolate to 5,10-methenyltetrahydrofolate and then the hydrolysis of 5,10-methenyltetrahydrofolate to 10-formyltetrahydrofolate.</text>
</comment>
<dbReference type="Proteomes" id="UP000232227">
    <property type="component" value="Chromosome"/>
</dbReference>
<evidence type="ECO:0000256" key="11">
    <source>
        <dbReference type="ARBA" id="ARBA00023268"/>
    </source>
</evidence>
<feature type="domain" description="Tetrahydrofolate dehydrogenase/cyclohydrolase catalytic" evidence="13">
    <location>
        <begin position="4"/>
        <end position="120"/>
    </location>
</feature>
<dbReference type="OrthoDB" id="9803580at2"/>
<dbReference type="SUPFAM" id="SSF53223">
    <property type="entry name" value="Aminoacid dehydrogenase-like, N-terminal domain"/>
    <property type="match status" value="1"/>
</dbReference>
<dbReference type="GO" id="GO:0000105">
    <property type="term" value="P:L-histidine biosynthetic process"/>
    <property type="evidence" value="ECO:0007669"/>
    <property type="project" value="UniProtKB-KW"/>
</dbReference>
<dbReference type="UniPathway" id="UPA00193"/>
<comment type="caution">
    <text evidence="12">Lacks conserved residue(s) required for the propagation of feature annotation.</text>
</comment>
<evidence type="ECO:0000256" key="2">
    <source>
        <dbReference type="ARBA" id="ARBA00011738"/>
    </source>
</evidence>
<evidence type="ECO:0000256" key="3">
    <source>
        <dbReference type="ARBA" id="ARBA00022563"/>
    </source>
</evidence>
<evidence type="ECO:0000256" key="4">
    <source>
        <dbReference type="ARBA" id="ARBA00022605"/>
    </source>
</evidence>
<dbReference type="PROSITE" id="PS00767">
    <property type="entry name" value="THF_DHG_CYH_2"/>
    <property type="match status" value="1"/>
</dbReference>